<dbReference type="Proteomes" id="UP000054317">
    <property type="component" value="Unassembled WGS sequence"/>
</dbReference>
<evidence type="ECO:0000313" key="2">
    <source>
        <dbReference type="Proteomes" id="UP000054317"/>
    </source>
</evidence>
<evidence type="ECO:0000313" key="1">
    <source>
        <dbReference type="EMBL" id="EIW52102.1"/>
    </source>
</evidence>
<sequence length="204" mass="23201">MPTETPLWSYGFECDCFKAFAVKRRCKKEGGKFWPPLEDDVELERDPDPKLALKQKQATNQSREISRAVDVLHWAQLFLQNKAGNNYLFKCVNSVHSGKTGTQDRFTMIVDLASARAWKRADIDMAAVLEEWELPDEKSMAVLREYLGEPAWFLETEYVRRNKLFPALESGEFQAVVGIPVESHPTVGTSAQAQSAEGPEREVY</sequence>
<accession>R7S8Y6</accession>
<dbReference type="GeneID" id="19417307"/>
<dbReference type="EMBL" id="JH711797">
    <property type="protein sequence ID" value="EIW52102.1"/>
    <property type="molecule type" value="Genomic_DNA"/>
</dbReference>
<protein>
    <submittedName>
        <fullName evidence="1">Uncharacterized protein</fullName>
    </submittedName>
</protein>
<organism evidence="1 2">
    <name type="scientific">Trametes versicolor (strain FP-101664)</name>
    <name type="common">White-rot fungus</name>
    <name type="synonym">Coriolus versicolor</name>
    <dbReference type="NCBI Taxonomy" id="717944"/>
    <lineage>
        <taxon>Eukaryota</taxon>
        <taxon>Fungi</taxon>
        <taxon>Dikarya</taxon>
        <taxon>Basidiomycota</taxon>
        <taxon>Agaricomycotina</taxon>
        <taxon>Agaricomycetes</taxon>
        <taxon>Polyporales</taxon>
        <taxon>Polyporaceae</taxon>
        <taxon>Trametes</taxon>
    </lineage>
</organism>
<reference evidence="2" key="1">
    <citation type="journal article" date="2012" name="Science">
        <title>The Paleozoic origin of enzymatic lignin decomposition reconstructed from 31 fungal genomes.</title>
        <authorList>
            <person name="Floudas D."/>
            <person name="Binder M."/>
            <person name="Riley R."/>
            <person name="Barry K."/>
            <person name="Blanchette R.A."/>
            <person name="Henrissat B."/>
            <person name="Martinez A.T."/>
            <person name="Otillar R."/>
            <person name="Spatafora J.W."/>
            <person name="Yadav J.S."/>
            <person name="Aerts A."/>
            <person name="Benoit I."/>
            <person name="Boyd A."/>
            <person name="Carlson A."/>
            <person name="Copeland A."/>
            <person name="Coutinho P.M."/>
            <person name="de Vries R.P."/>
            <person name="Ferreira P."/>
            <person name="Findley K."/>
            <person name="Foster B."/>
            <person name="Gaskell J."/>
            <person name="Glotzer D."/>
            <person name="Gorecki P."/>
            <person name="Heitman J."/>
            <person name="Hesse C."/>
            <person name="Hori C."/>
            <person name="Igarashi K."/>
            <person name="Jurgens J.A."/>
            <person name="Kallen N."/>
            <person name="Kersten P."/>
            <person name="Kohler A."/>
            <person name="Kuees U."/>
            <person name="Kumar T.K.A."/>
            <person name="Kuo A."/>
            <person name="LaButti K."/>
            <person name="Larrondo L.F."/>
            <person name="Lindquist E."/>
            <person name="Ling A."/>
            <person name="Lombard V."/>
            <person name="Lucas S."/>
            <person name="Lundell T."/>
            <person name="Martin R."/>
            <person name="McLaughlin D.J."/>
            <person name="Morgenstern I."/>
            <person name="Morin E."/>
            <person name="Murat C."/>
            <person name="Nagy L.G."/>
            <person name="Nolan M."/>
            <person name="Ohm R.A."/>
            <person name="Patyshakuliyeva A."/>
            <person name="Rokas A."/>
            <person name="Ruiz-Duenas F.J."/>
            <person name="Sabat G."/>
            <person name="Salamov A."/>
            <person name="Samejima M."/>
            <person name="Schmutz J."/>
            <person name="Slot J.C."/>
            <person name="St John F."/>
            <person name="Stenlid J."/>
            <person name="Sun H."/>
            <person name="Sun S."/>
            <person name="Syed K."/>
            <person name="Tsang A."/>
            <person name="Wiebenga A."/>
            <person name="Young D."/>
            <person name="Pisabarro A."/>
            <person name="Eastwood D.C."/>
            <person name="Martin F."/>
            <person name="Cullen D."/>
            <person name="Grigoriev I.V."/>
            <person name="Hibbett D.S."/>
        </authorList>
    </citation>
    <scope>NUCLEOTIDE SEQUENCE [LARGE SCALE GENOMIC DNA]</scope>
    <source>
        <strain evidence="2">FP-101664</strain>
    </source>
</reference>
<proteinExistence type="predicted"/>
<dbReference type="KEGG" id="tvs:TRAVEDRAFT_54077"/>
<dbReference type="AlphaFoldDB" id="R7S8Y6"/>
<gene>
    <name evidence="1" type="ORF">TRAVEDRAFT_54077</name>
</gene>
<keyword evidence="2" id="KW-1185">Reference proteome</keyword>
<dbReference type="RefSeq" id="XP_008045188.1">
    <property type="nucleotide sequence ID" value="XM_008046997.1"/>
</dbReference>
<name>R7S8Y6_TRAVS</name>